<dbReference type="Pfam" id="PF04860">
    <property type="entry name" value="Phage_portal"/>
    <property type="match status" value="1"/>
</dbReference>
<protein>
    <submittedName>
        <fullName evidence="1">Phage portal protein</fullName>
    </submittedName>
</protein>
<organism evidence="1 2">
    <name type="scientific">Paracoccus spongiarum</name>
    <dbReference type="NCBI Taxonomy" id="3064387"/>
    <lineage>
        <taxon>Bacteria</taxon>
        <taxon>Pseudomonadati</taxon>
        <taxon>Pseudomonadota</taxon>
        <taxon>Alphaproteobacteria</taxon>
        <taxon>Rhodobacterales</taxon>
        <taxon>Paracoccaceae</taxon>
        <taxon>Paracoccus</taxon>
    </lineage>
</organism>
<dbReference type="InterPro" id="IPR006427">
    <property type="entry name" value="Portal_HK97"/>
</dbReference>
<gene>
    <name evidence="1" type="ORF">Q5Y72_04715</name>
</gene>
<dbReference type="InterPro" id="IPR006944">
    <property type="entry name" value="Phage/GTA_portal"/>
</dbReference>
<keyword evidence="2" id="KW-1185">Reference proteome</keyword>
<dbReference type="RefSeq" id="WP_305962239.1">
    <property type="nucleotide sequence ID" value="NZ_JAVAMQ010000003.1"/>
</dbReference>
<name>A0ABT9J9T9_9RHOB</name>
<sequence>MSIFDRLLRRNRHDVVTTETRASSWDLLASMGLPTLAGGYIAPAVIEGNAAAFNAITIISEAVAALPLNVYRKDGDGVRNAEASHPVARLFGHAPNDLQTPTELVAMMQANCLVHGAAYAEIERDGNGRPAALWPIHPGQISIERIPGTRRIRYQVSDEIGSRRLLPDEVFTLRDRWDCPFTPRSRLDRCREALGGSVATERFAQSIWRNGARLSGFVKHPEQIGPDAARTLRDSLNALYGGAENAGKIGVLEEGSDWVPVSSTAHDAELSEARRLAVLEVARIFNVPAPLLNELTNANYSNVVEMRRQFAAGTVQPWLVRWEEAIMRDLFSEAGRRSHEVEFDTDLLVRADYLTRLQGYRIGRETGLYSANDLRRFEHMNPRSDADADVFLSPMNMQSEQKAAPKEE</sequence>
<evidence type="ECO:0000313" key="1">
    <source>
        <dbReference type="EMBL" id="MDP5306390.1"/>
    </source>
</evidence>
<dbReference type="Proteomes" id="UP001224997">
    <property type="component" value="Unassembled WGS sequence"/>
</dbReference>
<evidence type="ECO:0000313" key="2">
    <source>
        <dbReference type="Proteomes" id="UP001224997"/>
    </source>
</evidence>
<proteinExistence type="predicted"/>
<dbReference type="EMBL" id="JAVAMQ010000003">
    <property type="protein sequence ID" value="MDP5306390.1"/>
    <property type="molecule type" value="Genomic_DNA"/>
</dbReference>
<reference evidence="1 2" key="1">
    <citation type="submission" date="2023-08" db="EMBL/GenBank/DDBJ databases">
        <authorList>
            <person name="Park J.-S."/>
        </authorList>
    </citation>
    <scope>NUCLEOTIDE SEQUENCE [LARGE SCALE GENOMIC DNA]</scope>
    <source>
        <strain evidence="1 2">2205BS29-5</strain>
    </source>
</reference>
<accession>A0ABT9J9T9</accession>
<dbReference type="NCBIfam" id="TIGR01537">
    <property type="entry name" value="portal_HK97"/>
    <property type="match status" value="1"/>
</dbReference>
<comment type="caution">
    <text evidence="1">The sequence shown here is derived from an EMBL/GenBank/DDBJ whole genome shotgun (WGS) entry which is preliminary data.</text>
</comment>